<reference evidence="3" key="2">
    <citation type="submission" date="2020-04" db="EMBL/GenBank/DDBJ databases">
        <authorList>
            <consortium name="NCBI Genome Project"/>
        </authorList>
    </citation>
    <scope>NUCLEOTIDE SEQUENCE</scope>
    <source>
        <strain evidence="3">CBS 304.34</strain>
    </source>
</reference>
<organism evidence="1">
    <name type="scientific">Mytilinidion resinicola</name>
    <dbReference type="NCBI Taxonomy" id="574789"/>
    <lineage>
        <taxon>Eukaryota</taxon>
        <taxon>Fungi</taxon>
        <taxon>Dikarya</taxon>
        <taxon>Ascomycota</taxon>
        <taxon>Pezizomycotina</taxon>
        <taxon>Dothideomycetes</taxon>
        <taxon>Pleosporomycetidae</taxon>
        <taxon>Mytilinidiales</taxon>
        <taxon>Mytilinidiaceae</taxon>
        <taxon>Mytilinidion</taxon>
    </lineage>
</organism>
<evidence type="ECO:0000313" key="1">
    <source>
        <dbReference type="EMBL" id="KAF2814812.1"/>
    </source>
</evidence>
<accession>A0A6A6Z0X1</accession>
<keyword evidence="2" id="KW-1185">Reference proteome</keyword>
<reference evidence="1 3" key="1">
    <citation type="journal article" date="2020" name="Stud. Mycol.">
        <title>101 Dothideomycetes genomes: a test case for predicting lifestyles and emergence of pathogens.</title>
        <authorList>
            <person name="Haridas S."/>
            <person name="Albert R."/>
            <person name="Binder M."/>
            <person name="Bloem J."/>
            <person name="Labutti K."/>
            <person name="Salamov A."/>
            <person name="Andreopoulos B."/>
            <person name="Baker S."/>
            <person name="Barry K."/>
            <person name="Bills G."/>
            <person name="Bluhm B."/>
            <person name="Cannon C."/>
            <person name="Castanera R."/>
            <person name="Culley D."/>
            <person name="Daum C."/>
            <person name="Ezra D."/>
            <person name="Gonzalez J."/>
            <person name="Henrissat B."/>
            <person name="Kuo A."/>
            <person name="Liang C."/>
            <person name="Lipzen A."/>
            <person name="Lutzoni F."/>
            <person name="Magnuson J."/>
            <person name="Mondo S."/>
            <person name="Nolan M."/>
            <person name="Ohm R."/>
            <person name="Pangilinan J."/>
            <person name="Park H.-J."/>
            <person name="Ramirez L."/>
            <person name="Alfaro M."/>
            <person name="Sun H."/>
            <person name="Tritt A."/>
            <person name="Yoshinaga Y."/>
            <person name="Zwiers L.-H."/>
            <person name="Turgeon B."/>
            <person name="Goodwin S."/>
            <person name="Spatafora J."/>
            <person name="Crous P."/>
            <person name="Grigoriev I."/>
        </authorList>
    </citation>
    <scope>NUCLEOTIDE SEQUENCE</scope>
    <source>
        <strain evidence="1 3">CBS 304.34</strain>
    </source>
</reference>
<dbReference type="GeneID" id="54453982"/>
<gene>
    <name evidence="1 3" type="ORF">BDZ99DRAFT_185166</name>
</gene>
<dbReference type="EMBL" id="MU003694">
    <property type="protein sequence ID" value="KAF2814812.1"/>
    <property type="molecule type" value="Genomic_DNA"/>
</dbReference>
<dbReference type="AlphaFoldDB" id="A0A6A6Z0X1"/>
<evidence type="ECO:0000313" key="3">
    <source>
        <dbReference type="RefSeq" id="XP_033581776.1"/>
    </source>
</evidence>
<reference evidence="3" key="3">
    <citation type="submission" date="2025-04" db="UniProtKB">
        <authorList>
            <consortium name="RefSeq"/>
        </authorList>
    </citation>
    <scope>IDENTIFICATION</scope>
    <source>
        <strain evidence="3">CBS 304.34</strain>
    </source>
</reference>
<dbReference type="Proteomes" id="UP000504636">
    <property type="component" value="Unplaced"/>
</dbReference>
<sequence length="224" mass="24696">MEPAPPHDEGSARPGRTLCDYCQGFEKLVQKEISSTAKPRTFYTSMNHQPSLYALQASADGGCDMCKSLNTQMLAAAEHKEPMKPSTSPIFMRIWNQDIWWEGETSLISIYDREHGSTVSVTLEPFFDVCSGHGGREPEQVSQSSVAQCFAKKNFPGRSVDANPSSTRTISFIKRCLSECLENHDACRSAIQAQLPQRVIDVGNQSGSSGIRLLVDAQAKSDYL</sequence>
<evidence type="ECO:0000313" key="2">
    <source>
        <dbReference type="Proteomes" id="UP000504636"/>
    </source>
</evidence>
<dbReference type="RefSeq" id="XP_033581776.1">
    <property type="nucleotide sequence ID" value="XM_033713089.1"/>
</dbReference>
<proteinExistence type="predicted"/>
<name>A0A6A6Z0X1_9PEZI</name>
<protein>
    <submittedName>
        <fullName evidence="1 3">Uncharacterized protein</fullName>
    </submittedName>
</protein>